<evidence type="ECO:0000313" key="3">
    <source>
        <dbReference type="Proteomes" id="UP000682802"/>
    </source>
</evidence>
<name>A0ABX8H0V8_9BACT</name>
<feature type="chain" id="PRO_5046445031" evidence="1">
    <location>
        <begin position="20"/>
        <end position="101"/>
    </location>
</feature>
<sequence length="101" mass="11429">MKKYIFLIISCFMAQFAQASGDPKIEIEGDSTMIAYQDNQIVALDSIHFHYLNDVMFSTSLTDPKNAKKIQDLTEEDTDEVDILYSVSSVVSYLVLKPILD</sequence>
<keyword evidence="3" id="KW-1185">Reference proteome</keyword>
<dbReference type="RefSeq" id="WP_144076193.1">
    <property type="nucleotide sequence ID" value="NZ_CP076129.1"/>
</dbReference>
<protein>
    <submittedName>
        <fullName evidence="2">Uncharacterized protein</fullName>
    </submittedName>
</protein>
<gene>
    <name evidence="2" type="ORF">KM029_23215</name>
</gene>
<dbReference type="EMBL" id="CP076129">
    <property type="protein sequence ID" value="QWG09520.1"/>
    <property type="molecule type" value="Genomic_DNA"/>
</dbReference>
<evidence type="ECO:0000313" key="2">
    <source>
        <dbReference type="EMBL" id="QWG09520.1"/>
    </source>
</evidence>
<organism evidence="2 3">
    <name type="scientific">Flammeovirga kamogawensis</name>
    <dbReference type="NCBI Taxonomy" id="373891"/>
    <lineage>
        <taxon>Bacteria</taxon>
        <taxon>Pseudomonadati</taxon>
        <taxon>Bacteroidota</taxon>
        <taxon>Cytophagia</taxon>
        <taxon>Cytophagales</taxon>
        <taxon>Flammeovirgaceae</taxon>
        <taxon>Flammeovirga</taxon>
    </lineage>
</organism>
<dbReference type="Proteomes" id="UP000682802">
    <property type="component" value="Chromosome 2"/>
</dbReference>
<proteinExistence type="predicted"/>
<evidence type="ECO:0000256" key="1">
    <source>
        <dbReference type="SAM" id="SignalP"/>
    </source>
</evidence>
<accession>A0ABX8H0V8</accession>
<reference evidence="2 3" key="1">
    <citation type="submission" date="2021-05" db="EMBL/GenBank/DDBJ databases">
        <title>Comparative genomic studies on the polysaccharide-degrading batcterial strains of the Flammeovirga genus.</title>
        <authorList>
            <person name="Zewei F."/>
            <person name="Zheng Z."/>
            <person name="Yu L."/>
            <person name="Ruyue G."/>
            <person name="Yanhong M."/>
            <person name="Yuanyuan C."/>
            <person name="Jingyan G."/>
            <person name="Wenjun H."/>
        </authorList>
    </citation>
    <scope>NUCLEOTIDE SEQUENCE [LARGE SCALE GENOMIC DNA]</scope>
    <source>
        <strain evidence="2 3">YS10</strain>
    </source>
</reference>
<feature type="signal peptide" evidence="1">
    <location>
        <begin position="1"/>
        <end position="19"/>
    </location>
</feature>
<keyword evidence="1" id="KW-0732">Signal</keyword>